<dbReference type="InterPro" id="IPR036388">
    <property type="entry name" value="WH-like_DNA-bd_sf"/>
</dbReference>
<sequence length="165" mass="19346">MSVRDLGRLFLAHQREILSYLMVRLRDREMAADLTQDTFLRYAEQAGRAVILHERSYLYRTAHNLAIDHMRQVERRQTESVPHEALAEIPGQTANPEEAFAARQRVDQLRRVIAELPRRTQEVFALNRLEDLTYPEVARRLGISESSVQKHLSRALQHLMHRLEL</sequence>
<accession>A0A963YV44</accession>
<reference evidence="7" key="1">
    <citation type="journal article" date="2021" name="Microorganisms">
        <title>Acidisoma silvae sp. nov. and Acidisomacellulosilytica sp. nov., Two Acidophilic Bacteria Isolated from Decaying Wood, Hydrolyzing Cellulose and Producing Poly-3-hydroxybutyrate.</title>
        <authorList>
            <person name="Mieszkin S."/>
            <person name="Pouder E."/>
            <person name="Uroz S."/>
            <person name="Simon-Colin C."/>
            <person name="Alain K."/>
        </authorList>
    </citation>
    <scope>NUCLEOTIDE SEQUENCE</scope>
    <source>
        <strain evidence="7">HW T2.11</strain>
    </source>
</reference>
<proteinExistence type="inferred from homology"/>
<dbReference type="Proteomes" id="UP000708298">
    <property type="component" value="Unassembled WGS sequence"/>
</dbReference>
<dbReference type="GO" id="GO:0003677">
    <property type="term" value="F:DNA binding"/>
    <property type="evidence" value="ECO:0007669"/>
    <property type="project" value="InterPro"/>
</dbReference>
<dbReference type="InterPro" id="IPR013325">
    <property type="entry name" value="RNA_pol_sigma_r2"/>
</dbReference>
<reference evidence="7" key="2">
    <citation type="submission" date="2021-01" db="EMBL/GenBank/DDBJ databases">
        <authorList>
            <person name="Mieszkin S."/>
            <person name="Pouder E."/>
            <person name="Alain K."/>
        </authorList>
    </citation>
    <scope>NUCLEOTIDE SEQUENCE</scope>
    <source>
        <strain evidence="7">HW T2.11</strain>
    </source>
</reference>
<feature type="domain" description="RNA polymerase sigma factor 70 region 4 type 2" evidence="6">
    <location>
        <begin position="108"/>
        <end position="159"/>
    </location>
</feature>
<keyword evidence="3" id="KW-0731">Sigma factor</keyword>
<dbReference type="SUPFAM" id="SSF88659">
    <property type="entry name" value="Sigma3 and sigma4 domains of RNA polymerase sigma factors"/>
    <property type="match status" value="1"/>
</dbReference>
<dbReference type="InterPro" id="IPR007627">
    <property type="entry name" value="RNA_pol_sigma70_r2"/>
</dbReference>
<keyword evidence="4" id="KW-0804">Transcription</keyword>
<dbReference type="InterPro" id="IPR013249">
    <property type="entry name" value="RNA_pol_sigma70_r4_t2"/>
</dbReference>
<name>A0A963YV44_9PROT</name>
<dbReference type="Gene3D" id="1.10.1740.10">
    <property type="match status" value="1"/>
</dbReference>
<dbReference type="RefSeq" id="WP_227323321.1">
    <property type="nucleotide sequence ID" value="NZ_JAESVB010000016.1"/>
</dbReference>
<gene>
    <name evidence="7" type="ORF">ASILVAE211_20935</name>
</gene>
<protein>
    <submittedName>
        <fullName evidence="7">Sigma-70 family RNA polymerase sigma factor</fullName>
    </submittedName>
</protein>
<evidence type="ECO:0000256" key="2">
    <source>
        <dbReference type="ARBA" id="ARBA00023015"/>
    </source>
</evidence>
<dbReference type="PANTHER" id="PTHR43133">
    <property type="entry name" value="RNA POLYMERASE ECF-TYPE SIGMA FACTO"/>
    <property type="match status" value="1"/>
</dbReference>
<comment type="similarity">
    <text evidence="1">Belongs to the sigma-70 factor family. ECF subfamily.</text>
</comment>
<dbReference type="Pfam" id="PF08281">
    <property type="entry name" value="Sigma70_r4_2"/>
    <property type="match status" value="1"/>
</dbReference>
<comment type="caution">
    <text evidence="7">The sequence shown here is derived from an EMBL/GenBank/DDBJ whole genome shotgun (WGS) entry which is preliminary data.</text>
</comment>
<dbReference type="Gene3D" id="1.10.10.10">
    <property type="entry name" value="Winged helix-like DNA-binding domain superfamily/Winged helix DNA-binding domain"/>
    <property type="match status" value="1"/>
</dbReference>
<keyword evidence="8" id="KW-1185">Reference proteome</keyword>
<dbReference type="NCBIfam" id="TIGR02937">
    <property type="entry name" value="sigma70-ECF"/>
    <property type="match status" value="1"/>
</dbReference>
<organism evidence="7 8">
    <name type="scientific">Acidisoma silvae</name>
    <dbReference type="NCBI Taxonomy" id="2802396"/>
    <lineage>
        <taxon>Bacteria</taxon>
        <taxon>Pseudomonadati</taxon>
        <taxon>Pseudomonadota</taxon>
        <taxon>Alphaproteobacteria</taxon>
        <taxon>Acetobacterales</taxon>
        <taxon>Acidocellaceae</taxon>
        <taxon>Acidisoma</taxon>
    </lineage>
</organism>
<dbReference type="CDD" id="cd06171">
    <property type="entry name" value="Sigma70_r4"/>
    <property type="match status" value="1"/>
</dbReference>
<evidence type="ECO:0000313" key="7">
    <source>
        <dbReference type="EMBL" id="MCB8877672.1"/>
    </source>
</evidence>
<dbReference type="SUPFAM" id="SSF88946">
    <property type="entry name" value="Sigma2 domain of RNA polymerase sigma factors"/>
    <property type="match status" value="1"/>
</dbReference>
<dbReference type="Pfam" id="PF04542">
    <property type="entry name" value="Sigma70_r2"/>
    <property type="match status" value="1"/>
</dbReference>
<evidence type="ECO:0000259" key="5">
    <source>
        <dbReference type="Pfam" id="PF04542"/>
    </source>
</evidence>
<evidence type="ECO:0000259" key="6">
    <source>
        <dbReference type="Pfam" id="PF08281"/>
    </source>
</evidence>
<dbReference type="EMBL" id="JAESVB010000016">
    <property type="protein sequence ID" value="MCB8877672.1"/>
    <property type="molecule type" value="Genomic_DNA"/>
</dbReference>
<evidence type="ECO:0000313" key="8">
    <source>
        <dbReference type="Proteomes" id="UP000708298"/>
    </source>
</evidence>
<dbReference type="GO" id="GO:0016987">
    <property type="term" value="F:sigma factor activity"/>
    <property type="evidence" value="ECO:0007669"/>
    <property type="project" value="UniProtKB-KW"/>
</dbReference>
<evidence type="ECO:0000256" key="1">
    <source>
        <dbReference type="ARBA" id="ARBA00010641"/>
    </source>
</evidence>
<keyword evidence="2" id="KW-0805">Transcription regulation</keyword>
<dbReference type="PANTHER" id="PTHR43133:SF63">
    <property type="entry name" value="RNA POLYMERASE SIGMA FACTOR FECI-RELATED"/>
    <property type="match status" value="1"/>
</dbReference>
<dbReference type="InterPro" id="IPR013324">
    <property type="entry name" value="RNA_pol_sigma_r3/r4-like"/>
</dbReference>
<dbReference type="InterPro" id="IPR039425">
    <property type="entry name" value="RNA_pol_sigma-70-like"/>
</dbReference>
<evidence type="ECO:0000256" key="4">
    <source>
        <dbReference type="ARBA" id="ARBA00023163"/>
    </source>
</evidence>
<dbReference type="InterPro" id="IPR014284">
    <property type="entry name" value="RNA_pol_sigma-70_dom"/>
</dbReference>
<dbReference type="AlphaFoldDB" id="A0A963YV44"/>
<feature type="domain" description="RNA polymerase sigma-70 region 2" evidence="5">
    <location>
        <begin position="9"/>
        <end position="75"/>
    </location>
</feature>
<evidence type="ECO:0000256" key="3">
    <source>
        <dbReference type="ARBA" id="ARBA00023082"/>
    </source>
</evidence>
<dbReference type="GO" id="GO:0006352">
    <property type="term" value="P:DNA-templated transcription initiation"/>
    <property type="evidence" value="ECO:0007669"/>
    <property type="project" value="InterPro"/>
</dbReference>